<dbReference type="WBParaSite" id="nRc.2.0.1.t22628-RA">
    <property type="protein sequence ID" value="nRc.2.0.1.t22628-RA"/>
    <property type="gene ID" value="nRc.2.0.1.g22628"/>
</dbReference>
<dbReference type="Proteomes" id="UP000887565">
    <property type="component" value="Unplaced"/>
</dbReference>
<keyword evidence="1" id="KW-1185">Reference proteome</keyword>
<name>A0A915J834_ROMCU</name>
<dbReference type="AlphaFoldDB" id="A0A915J834"/>
<evidence type="ECO:0000313" key="2">
    <source>
        <dbReference type="WBParaSite" id="nRc.2.0.1.t22628-RA"/>
    </source>
</evidence>
<accession>A0A915J834</accession>
<sequence>MNAITLCKKLSRLGNYPKDEKMPSSQMPVYVVIYFWREIGPSFTKQEKMQVEEVQTSPEKLLAKMGFRKCNQPVIRLEITVDCFLQNILSGRKWNGTKVQAEHFKPLTICSVSLEEASIKDPLACETIVLQNIPKLATTCSVGHLFCGIFGTEEEYGAAFDFDEEYTVKAMYKFFANVA</sequence>
<organism evidence="1 2">
    <name type="scientific">Romanomermis culicivorax</name>
    <name type="common">Nematode worm</name>
    <dbReference type="NCBI Taxonomy" id="13658"/>
    <lineage>
        <taxon>Eukaryota</taxon>
        <taxon>Metazoa</taxon>
        <taxon>Ecdysozoa</taxon>
        <taxon>Nematoda</taxon>
        <taxon>Enoplea</taxon>
        <taxon>Dorylaimia</taxon>
        <taxon>Mermithida</taxon>
        <taxon>Mermithoidea</taxon>
        <taxon>Mermithidae</taxon>
        <taxon>Romanomermis</taxon>
    </lineage>
</organism>
<reference evidence="2" key="1">
    <citation type="submission" date="2022-11" db="UniProtKB">
        <authorList>
            <consortium name="WormBaseParasite"/>
        </authorList>
    </citation>
    <scope>IDENTIFICATION</scope>
</reference>
<proteinExistence type="predicted"/>
<evidence type="ECO:0000313" key="1">
    <source>
        <dbReference type="Proteomes" id="UP000887565"/>
    </source>
</evidence>
<protein>
    <submittedName>
        <fullName evidence="2">Uncharacterized protein</fullName>
    </submittedName>
</protein>